<name>A0A0G2JAE7_9EURO</name>
<accession>A0A0G2JAE7</accession>
<comment type="caution">
    <text evidence="1">The sequence shown here is derived from an EMBL/GenBank/DDBJ whole genome shotgun (WGS) entry which is preliminary data.</text>
</comment>
<evidence type="ECO:0000313" key="2">
    <source>
        <dbReference type="Proteomes" id="UP000034164"/>
    </source>
</evidence>
<proteinExistence type="predicted"/>
<protein>
    <submittedName>
        <fullName evidence="1">Uncharacterized protein</fullName>
    </submittedName>
</protein>
<gene>
    <name evidence="1" type="ORF">EMCG_08565</name>
</gene>
<organism evidence="1 2">
    <name type="scientific">[Emmonsia] crescens</name>
    <dbReference type="NCBI Taxonomy" id="73230"/>
    <lineage>
        <taxon>Eukaryota</taxon>
        <taxon>Fungi</taxon>
        <taxon>Dikarya</taxon>
        <taxon>Ascomycota</taxon>
        <taxon>Pezizomycotina</taxon>
        <taxon>Eurotiomycetes</taxon>
        <taxon>Eurotiomycetidae</taxon>
        <taxon>Onygenales</taxon>
        <taxon>Ajellomycetaceae</taxon>
        <taxon>Emergomyces</taxon>
    </lineage>
</organism>
<dbReference type="OrthoDB" id="4205543at2759"/>
<dbReference type="AlphaFoldDB" id="A0A0G2JAE7"/>
<dbReference type="Proteomes" id="UP000034164">
    <property type="component" value="Unassembled WGS sequence"/>
</dbReference>
<dbReference type="EMBL" id="LCZI01000610">
    <property type="protein sequence ID" value="KKZ65601.1"/>
    <property type="molecule type" value="Genomic_DNA"/>
</dbReference>
<sequence>MVPRGAVLPTGSDEETFLYAHTTIESDTLHYRRLEIKERSLSSLSARVMSAVDEVFRKATAQDDKGLEEEVKALLGGTDVVLEKEYFAGKYLDGRVAPAVLIHEKKGDGVIHSRAAEGKIDILPTGPKAADELRILILNDGRTGLVFRDVLIRRFVPGDS</sequence>
<evidence type="ECO:0000313" key="1">
    <source>
        <dbReference type="EMBL" id="KKZ65601.1"/>
    </source>
</evidence>
<reference evidence="2" key="1">
    <citation type="journal article" date="2015" name="PLoS Genet.">
        <title>The dynamic genome and transcriptome of the human fungal pathogen Blastomyces and close relative Emmonsia.</title>
        <authorList>
            <person name="Munoz J.F."/>
            <person name="Gauthier G.M."/>
            <person name="Desjardins C.A."/>
            <person name="Gallo J.E."/>
            <person name="Holder J."/>
            <person name="Sullivan T.D."/>
            <person name="Marty A.J."/>
            <person name="Carmen J.C."/>
            <person name="Chen Z."/>
            <person name="Ding L."/>
            <person name="Gujja S."/>
            <person name="Magrini V."/>
            <person name="Misas E."/>
            <person name="Mitreva M."/>
            <person name="Priest M."/>
            <person name="Saif S."/>
            <person name="Whiston E.A."/>
            <person name="Young S."/>
            <person name="Zeng Q."/>
            <person name="Goldman W.E."/>
            <person name="Mardis E.R."/>
            <person name="Taylor J.W."/>
            <person name="McEwen J.G."/>
            <person name="Clay O.K."/>
            <person name="Klein B.S."/>
            <person name="Cuomo C.A."/>
        </authorList>
    </citation>
    <scope>NUCLEOTIDE SEQUENCE [LARGE SCALE GENOMIC DNA]</scope>
    <source>
        <strain evidence="2">UAMH 3008</strain>
    </source>
</reference>
<dbReference type="VEuPathDB" id="FungiDB:EMCG_08565"/>